<name>A0A1Y1UT32_9FUNG</name>
<keyword evidence="1" id="KW-0812">Transmembrane</keyword>
<evidence type="ECO:0000256" key="1">
    <source>
        <dbReference type="SAM" id="Phobius"/>
    </source>
</evidence>
<feature type="domain" description="Calcineurin-like phosphoesterase" evidence="2">
    <location>
        <begin position="82"/>
        <end position="290"/>
    </location>
</feature>
<comment type="caution">
    <text evidence="4">The sequence shown here is derived from an EMBL/GenBank/DDBJ whole genome shotgun (WGS) entry which is preliminary data.</text>
</comment>
<gene>
    <name evidence="4" type="ORF">BCR36DRAFT_339944</name>
</gene>
<dbReference type="Proteomes" id="UP000193719">
    <property type="component" value="Unassembled WGS sequence"/>
</dbReference>
<protein>
    <submittedName>
        <fullName evidence="4">Uncharacterized protein</fullName>
    </submittedName>
</protein>
<accession>A0A1Y1UT32</accession>
<organism evidence="4 5">
    <name type="scientific">Piromyces finnis</name>
    <dbReference type="NCBI Taxonomy" id="1754191"/>
    <lineage>
        <taxon>Eukaryota</taxon>
        <taxon>Fungi</taxon>
        <taxon>Fungi incertae sedis</taxon>
        <taxon>Chytridiomycota</taxon>
        <taxon>Chytridiomycota incertae sedis</taxon>
        <taxon>Neocallimastigomycetes</taxon>
        <taxon>Neocallimastigales</taxon>
        <taxon>Neocallimastigaceae</taxon>
        <taxon>Piromyces</taxon>
    </lineage>
</organism>
<keyword evidence="1" id="KW-1133">Transmembrane helix</keyword>
<dbReference type="Pfam" id="PF00149">
    <property type="entry name" value="Metallophos"/>
    <property type="match status" value="1"/>
</dbReference>
<dbReference type="GO" id="GO:0016787">
    <property type="term" value="F:hydrolase activity"/>
    <property type="evidence" value="ECO:0007669"/>
    <property type="project" value="InterPro"/>
</dbReference>
<dbReference type="PANTHER" id="PTHR14795:SF0">
    <property type="entry name" value="TRANSMEMBRANE PROTEIN 62"/>
    <property type="match status" value="1"/>
</dbReference>
<evidence type="ECO:0000313" key="4">
    <source>
        <dbReference type="EMBL" id="ORX40365.1"/>
    </source>
</evidence>
<dbReference type="EMBL" id="MCFH01000099">
    <property type="protein sequence ID" value="ORX40365.1"/>
    <property type="molecule type" value="Genomic_DNA"/>
</dbReference>
<dbReference type="InterPro" id="IPR056229">
    <property type="entry name" value="Ig_TMM62"/>
</dbReference>
<dbReference type="InterPro" id="IPR029052">
    <property type="entry name" value="Metallo-depent_PP-like"/>
</dbReference>
<feature type="transmembrane region" description="Helical" evidence="1">
    <location>
        <begin position="653"/>
        <end position="674"/>
    </location>
</feature>
<reference evidence="4 5" key="2">
    <citation type="submission" date="2016-08" db="EMBL/GenBank/DDBJ databases">
        <title>Pervasive Adenine N6-methylation of Active Genes in Fungi.</title>
        <authorList>
            <consortium name="DOE Joint Genome Institute"/>
            <person name="Mondo S.J."/>
            <person name="Dannebaum R.O."/>
            <person name="Kuo R.C."/>
            <person name="Labutti K."/>
            <person name="Haridas S."/>
            <person name="Kuo A."/>
            <person name="Salamov A."/>
            <person name="Ahrendt S.R."/>
            <person name="Lipzen A."/>
            <person name="Sullivan W."/>
            <person name="Andreopoulos W.B."/>
            <person name="Clum A."/>
            <person name="Lindquist E."/>
            <person name="Daum C."/>
            <person name="Ramamoorthy G.K."/>
            <person name="Gryganskyi A."/>
            <person name="Culley D."/>
            <person name="Magnuson J.K."/>
            <person name="James T.Y."/>
            <person name="O'Malley M.A."/>
            <person name="Stajich J.E."/>
            <person name="Spatafora J.W."/>
            <person name="Visel A."/>
            <person name="Grigoriev I.V."/>
        </authorList>
    </citation>
    <scope>NUCLEOTIDE SEQUENCE [LARGE SCALE GENOMIC DNA]</scope>
    <source>
        <strain evidence="5">finn</strain>
    </source>
</reference>
<dbReference type="InterPro" id="IPR004843">
    <property type="entry name" value="Calcineurin-like_PHP"/>
</dbReference>
<proteinExistence type="predicted"/>
<feature type="transmembrane region" description="Helical" evidence="1">
    <location>
        <begin position="596"/>
        <end position="617"/>
    </location>
</feature>
<sequence length="755" mass="87443">MNDTIIKLKHYWIFLITIIFYCIGFSIHFIAQHEGTKPHIGKEDLKNASPNISKIYDTTSNNSNVIENSELKYSKPDNLLYFAQISDIHMSDVFTKGAQGHLFYFLKKLIPIIEPNFLFITGDITNSKNLGGVKFGTHEVEWKMYHKILEYTGVLNKNNGTFLWDLRGNHDCFLVPEWNHQYNYFKDYSKTKTRGFSFNYETSFGSYSFIGLDGCPIYTATNPFFGVIDEITMDMFSESMDKAKEQPQNKHNFVFIHYPETTAKFGKSSSGKKWEDYTKDISLLLSGHFHNIAGEYMYAYHNNFLELELNDFKLHGKYRIIAVDNDIVSVTDNVLPLPKLPYDFKTSVIEELNNNPPEVFKQNIPPIVHITSPKNSKFILKTKEPVNEALASNIIRVLVFSSQSSENLKLSFYIDNKLQSTQFEYVGNKSLNKRSNDVININSRNEKNQSIDEKYTYEFNTPPLWIAKWDSSLYNDGKSHQLKIVAIDNNNQKGENAITFRHDGKKDDLNTTFFSKLVLTSVLVKSLPILFGIEYIIYELIILLPRFYSIKYIIPNHPDLPFLPTKYIGDVILKETKSLQNSFFKRAILLPFIEAFTFNGIFYPLQILVICLLVLPAKIGIMARTSEHISRFFGEFLYGLYGSGQWANTFDQYGMYMVIFFLIPFINTIIIVYLNHKSKRNHIISLLFLSILGIFQMLIAFLTSFISGGIFTVILSPFPVWICLYSWFLIILIVRRRIKNHDKDPEDLEKLELAQ</sequence>
<dbReference type="SUPFAM" id="SSF56300">
    <property type="entry name" value="Metallo-dependent phosphatases"/>
    <property type="match status" value="1"/>
</dbReference>
<reference evidence="4 5" key="1">
    <citation type="submission" date="2016-08" db="EMBL/GenBank/DDBJ databases">
        <title>Genomes of anaerobic fungi encode conserved fungal cellulosomes for biomass hydrolysis.</title>
        <authorList>
            <consortium name="DOE Joint Genome Institute"/>
            <person name="Haitjema C.H."/>
            <person name="Gilmore S.P."/>
            <person name="Henske J.K."/>
            <person name="Solomon K.V."/>
            <person name="De Groot R."/>
            <person name="Kuo A."/>
            <person name="Mondo S.J."/>
            <person name="Salamov A.A."/>
            <person name="Labutti K."/>
            <person name="Zhao Z."/>
            <person name="Chiniquy J."/>
            <person name="Barry K."/>
            <person name="Brewer H.M."/>
            <person name="Purvine S.O."/>
            <person name="Wright A.T."/>
            <person name="Boxma B."/>
            <person name="Van Alen T."/>
            <person name="Hackstein J.H."/>
            <person name="Baker S.E."/>
            <person name="Grigoriev I.V."/>
            <person name="O'Malley M.A."/>
        </authorList>
    </citation>
    <scope>NUCLEOTIDE SEQUENCE [LARGE SCALE GENOMIC DNA]</scope>
    <source>
        <strain evidence="5">finn</strain>
    </source>
</reference>
<feature type="transmembrane region" description="Helical" evidence="1">
    <location>
        <begin position="12"/>
        <end position="31"/>
    </location>
</feature>
<feature type="domain" description="TMEM62 Ig-like" evidence="3">
    <location>
        <begin position="365"/>
        <end position="503"/>
    </location>
</feature>
<keyword evidence="5" id="KW-1185">Reference proteome</keyword>
<evidence type="ECO:0000259" key="2">
    <source>
        <dbReference type="Pfam" id="PF00149"/>
    </source>
</evidence>
<dbReference type="Gene3D" id="3.60.21.10">
    <property type="match status" value="1"/>
</dbReference>
<keyword evidence="1" id="KW-0472">Membrane</keyword>
<dbReference type="STRING" id="1754191.A0A1Y1UT32"/>
<dbReference type="PANTHER" id="PTHR14795">
    <property type="entry name" value="HELICASE RELATED"/>
    <property type="match status" value="1"/>
</dbReference>
<evidence type="ECO:0000259" key="3">
    <source>
        <dbReference type="Pfam" id="PF24384"/>
    </source>
</evidence>
<evidence type="ECO:0000313" key="5">
    <source>
        <dbReference type="Proteomes" id="UP000193719"/>
    </source>
</evidence>
<dbReference type="AlphaFoldDB" id="A0A1Y1UT32"/>
<feature type="transmembrane region" description="Helical" evidence="1">
    <location>
        <begin position="713"/>
        <end position="734"/>
    </location>
</feature>
<feature type="transmembrane region" description="Helical" evidence="1">
    <location>
        <begin position="686"/>
        <end position="707"/>
    </location>
</feature>
<dbReference type="OrthoDB" id="45365at2759"/>
<dbReference type="Pfam" id="PF24384">
    <property type="entry name" value="Ig_TMM62"/>
    <property type="match status" value="1"/>
</dbReference>